<accession>A0ABV3GMV8</accession>
<dbReference type="RefSeq" id="WP_061261140.1">
    <property type="nucleotide sequence ID" value="NZ_JBFALK010000019.1"/>
</dbReference>
<organism evidence="1 2">
    <name type="scientific">Microtetraspora glauca</name>
    <dbReference type="NCBI Taxonomy" id="1996"/>
    <lineage>
        <taxon>Bacteria</taxon>
        <taxon>Bacillati</taxon>
        <taxon>Actinomycetota</taxon>
        <taxon>Actinomycetes</taxon>
        <taxon>Streptosporangiales</taxon>
        <taxon>Streptosporangiaceae</taxon>
        <taxon>Microtetraspora</taxon>
    </lineage>
</organism>
<evidence type="ECO:0000313" key="1">
    <source>
        <dbReference type="EMBL" id="MEV0972975.1"/>
    </source>
</evidence>
<dbReference type="Proteomes" id="UP001551675">
    <property type="component" value="Unassembled WGS sequence"/>
</dbReference>
<gene>
    <name evidence="1" type="ORF">AB0I59_30595</name>
</gene>
<protein>
    <submittedName>
        <fullName evidence="1">Uncharacterized protein</fullName>
    </submittedName>
</protein>
<comment type="caution">
    <text evidence="1">The sequence shown here is derived from an EMBL/GenBank/DDBJ whole genome shotgun (WGS) entry which is preliminary data.</text>
</comment>
<keyword evidence="2" id="KW-1185">Reference proteome</keyword>
<dbReference type="EMBL" id="JBFALK010000019">
    <property type="protein sequence ID" value="MEV0972975.1"/>
    <property type="molecule type" value="Genomic_DNA"/>
</dbReference>
<name>A0ABV3GMV8_MICGL</name>
<sequence>MTTATQACTDVCPSTLAGSPLGLSASGGRALPLSHAHPRLFDGPATAVAARIAARAAVEVAA</sequence>
<evidence type="ECO:0000313" key="2">
    <source>
        <dbReference type="Proteomes" id="UP001551675"/>
    </source>
</evidence>
<reference evidence="1 2" key="1">
    <citation type="submission" date="2024-06" db="EMBL/GenBank/DDBJ databases">
        <title>The Natural Products Discovery Center: Release of the First 8490 Sequenced Strains for Exploring Actinobacteria Biosynthetic Diversity.</title>
        <authorList>
            <person name="Kalkreuter E."/>
            <person name="Kautsar S.A."/>
            <person name="Yang D."/>
            <person name="Bader C.D."/>
            <person name="Teijaro C.N."/>
            <person name="Fluegel L."/>
            <person name="Davis C.M."/>
            <person name="Simpson J.R."/>
            <person name="Lauterbach L."/>
            <person name="Steele A.D."/>
            <person name="Gui C."/>
            <person name="Meng S."/>
            <person name="Li G."/>
            <person name="Viehrig K."/>
            <person name="Ye F."/>
            <person name="Su P."/>
            <person name="Kiefer A.F."/>
            <person name="Nichols A."/>
            <person name="Cepeda A.J."/>
            <person name="Yan W."/>
            <person name="Fan B."/>
            <person name="Jiang Y."/>
            <person name="Adhikari A."/>
            <person name="Zheng C.-J."/>
            <person name="Schuster L."/>
            <person name="Cowan T.M."/>
            <person name="Smanski M.J."/>
            <person name="Chevrette M.G."/>
            <person name="De Carvalho L.P.S."/>
            <person name="Shen B."/>
        </authorList>
    </citation>
    <scope>NUCLEOTIDE SEQUENCE [LARGE SCALE GENOMIC DNA]</scope>
    <source>
        <strain evidence="1 2">NPDC050100</strain>
    </source>
</reference>
<proteinExistence type="predicted"/>